<name>A0AAD9G8Z8_BABDI</name>
<evidence type="ECO:0000256" key="1">
    <source>
        <dbReference type="SAM" id="MobiDB-lite"/>
    </source>
</evidence>
<comment type="caution">
    <text evidence="2">The sequence shown here is derived from an EMBL/GenBank/DDBJ whole genome shotgun (WGS) entry which is preliminary data.</text>
</comment>
<feature type="region of interest" description="Disordered" evidence="1">
    <location>
        <begin position="277"/>
        <end position="333"/>
    </location>
</feature>
<dbReference type="Proteomes" id="UP001195914">
    <property type="component" value="Unassembled WGS sequence"/>
</dbReference>
<feature type="compositionally biased region" description="Low complexity" evidence="1">
    <location>
        <begin position="313"/>
        <end position="332"/>
    </location>
</feature>
<feature type="compositionally biased region" description="Polar residues" evidence="1">
    <location>
        <begin position="277"/>
        <end position="294"/>
    </location>
</feature>
<evidence type="ECO:0000313" key="3">
    <source>
        <dbReference type="Proteomes" id="UP001195914"/>
    </source>
</evidence>
<gene>
    <name evidence="2" type="ORF">X943_001950</name>
</gene>
<protein>
    <submittedName>
        <fullName evidence="2">Secreted antigen 1</fullName>
    </submittedName>
</protein>
<evidence type="ECO:0000313" key="2">
    <source>
        <dbReference type="EMBL" id="KAK1934033.1"/>
    </source>
</evidence>
<reference evidence="2" key="2">
    <citation type="submission" date="2021-05" db="EMBL/GenBank/DDBJ databases">
        <authorList>
            <person name="Pain A."/>
        </authorList>
    </citation>
    <scope>NUCLEOTIDE SEQUENCE</scope>
    <source>
        <strain evidence="2">1802A</strain>
    </source>
</reference>
<organism evidence="2 3">
    <name type="scientific">Babesia divergens</name>
    <dbReference type="NCBI Taxonomy" id="32595"/>
    <lineage>
        <taxon>Eukaryota</taxon>
        <taxon>Sar</taxon>
        <taxon>Alveolata</taxon>
        <taxon>Apicomplexa</taxon>
        <taxon>Aconoidasida</taxon>
        <taxon>Piroplasmida</taxon>
        <taxon>Babesiidae</taxon>
        <taxon>Babesia</taxon>
    </lineage>
</organism>
<dbReference type="AlphaFoldDB" id="A0AAD9G8Z8"/>
<reference evidence="2" key="1">
    <citation type="journal article" date="2014" name="Nucleic Acids Res.">
        <title>The evolutionary dynamics of variant antigen genes in Babesia reveal a history of genomic innovation underlying host-parasite interaction.</title>
        <authorList>
            <person name="Jackson A.P."/>
            <person name="Otto T.D."/>
            <person name="Darby A."/>
            <person name="Ramaprasad A."/>
            <person name="Xia D."/>
            <person name="Echaide I.E."/>
            <person name="Farber M."/>
            <person name="Gahlot S."/>
            <person name="Gamble J."/>
            <person name="Gupta D."/>
            <person name="Gupta Y."/>
            <person name="Jackson L."/>
            <person name="Malandrin L."/>
            <person name="Malas T.B."/>
            <person name="Moussa E."/>
            <person name="Nair M."/>
            <person name="Reid A.J."/>
            <person name="Sanders M."/>
            <person name="Sharma J."/>
            <person name="Tracey A."/>
            <person name="Quail M.A."/>
            <person name="Weir W."/>
            <person name="Wastling J.M."/>
            <person name="Hall N."/>
            <person name="Willadsen P."/>
            <person name="Lingelbach K."/>
            <person name="Shiels B."/>
            <person name="Tait A."/>
            <person name="Berriman M."/>
            <person name="Allred D.R."/>
            <person name="Pain A."/>
        </authorList>
    </citation>
    <scope>NUCLEOTIDE SEQUENCE</scope>
    <source>
        <strain evidence="2">1802A</strain>
    </source>
</reference>
<sequence length="406" mass="45620">PLKYGFVYNGYWWGEIVYWLPPEVYADTGFLEALNELKTSLDKIPKSPVETSTVDYQINEDDVEEPFSADVSDVSEDLKESTVEPQVAEDAKISGPAPGSATKSVFAFENPSWDDSKLASAVLFLQEFCKEVKAEKFNGRFFDKSCKGLSNACSSAYIRLQPFTWNLLGDAKENPYKDALTPEKLEIYVEWLVDNIPEFMESIISMHNESRKYSEQQLKARAPVVLSKYGFVFRDGWNAEIAYPWSSPDFAPRKLIEAVITLRTTLERILRSFLKTSSEGSEDSIQTPSQSGLVSENPEDSSVESKIIENPSHDSSTLKVSKSSSEPSPDDASTQEIKAILEQLPDSNVNSFSGGFYAPKKPFNVEVPDIYEDPEMLSMECRISDPEGGCVYVPSKLYYLRKFRMG</sequence>
<accession>A0AAD9G8Z8</accession>
<proteinExistence type="predicted"/>
<keyword evidence="3" id="KW-1185">Reference proteome</keyword>
<feature type="non-terminal residue" evidence="2">
    <location>
        <position position="1"/>
    </location>
</feature>
<dbReference type="EMBL" id="JAHBMH010000067">
    <property type="protein sequence ID" value="KAK1934033.1"/>
    <property type="molecule type" value="Genomic_DNA"/>
</dbReference>